<name>A0A1V6TA42_9EURO</name>
<dbReference type="Gene3D" id="3.30.40.10">
    <property type="entry name" value="Zinc/RING finger domain, C3HC4 (zinc finger)"/>
    <property type="match status" value="1"/>
</dbReference>
<comment type="catalytic activity">
    <reaction evidence="1">
        <text>[E2 ubiquitin-conjugating enzyme]-S-ubiquitinyl-L-cysteine + [acceptor protein]-L-lysine = [E2 ubiquitin-conjugating enzyme]-L-cysteine + [acceptor protein]-N(6)-ubiquitinyl-L-lysine.</text>
        <dbReference type="EC" id="2.3.2.31"/>
    </reaction>
</comment>
<feature type="domain" description="RING-type" evidence="11">
    <location>
        <begin position="113"/>
        <end position="312"/>
    </location>
</feature>
<dbReference type="PROSITE" id="PS00518">
    <property type="entry name" value="ZF_RING_1"/>
    <property type="match status" value="1"/>
</dbReference>
<evidence type="ECO:0000256" key="9">
    <source>
        <dbReference type="PROSITE-ProRule" id="PRU00175"/>
    </source>
</evidence>
<keyword evidence="6 9" id="KW-0863">Zinc-finger</keyword>
<dbReference type="CDD" id="cd22584">
    <property type="entry name" value="Rcat_RBR_unk"/>
    <property type="match status" value="1"/>
</dbReference>
<feature type="domain" description="RING-type" evidence="10">
    <location>
        <begin position="117"/>
        <end position="161"/>
    </location>
</feature>
<evidence type="ECO:0000313" key="13">
    <source>
        <dbReference type="Proteomes" id="UP000191285"/>
    </source>
</evidence>
<dbReference type="AlphaFoldDB" id="A0A1V6TA42"/>
<keyword evidence="3" id="KW-0808">Transferase</keyword>
<dbReference type="InterPro" id="IPR044066">
    <property type="entry name" value="TRIAD_supradom"/>
</dbReference>
<reference evidence="13" key="1">
    <citation type="journal article" date="2017" name="Nat. Microbiol.">
        <title>Global analysis of biosynthetic gene clusters reveals vast potential of secondary metabolite production in Penicillium species.</title>
        <authorList>
            <person name="Nielsen J.C."/>
            <person name="Grijseels S."/>
            <person name="Prigent S."/>
            <person name="Ji B."/>
            <person name="Dainat J."/>
            <person name="Nielsen K.F."/>
            <person name="Frisvad J.C."/>
            <person name="Workman M."/>
            <person name="Nielsen J."/>
        </authorList>
    </citation>
    <scope>NUCLEOTIDE SEQUENCE [LARGE SCALE GENOMIC DNA]</scope>
    <source>
        <strain evidence="13">IBT 24891</strain>
    </source>
</reference>
<dbReference type="InterPro" id="IPR031127">
    <property type="entry name" value="E3_UB_ligase_RBR"/>
</dbReference>
<dbReference type="STRING" id="303698.A0A1V6TA42"/>
<dbReference type="Gene3D" id="1.20.120.1750">
    <property type="match status" value="1"/>
</dbReference>
<evidence type="ECO:0000256" key="6">
    <source>
        <dbReference type="ARBA" id="ARBA00022771"/>
    </source>
</evidence>
<dbReference type="EMBL" id="MLKD01000010">
    <property type="protein sequence ID" value="OQE22533.1"/>
    <property type="molecule type" value="Genomic_DNA"/>
</dbReference>
<evidence type="ECO:0000256" key="3">
    <source>
        <dbReference type="ARBA" id="ARBA00022679"/>
    </source>
</evidence>
<evidence type="ECO:0000256" key="1">
    <source>
        <dbReference type="ARBA" id="ARBA00001798"/>
    </source>
</evidence>
<dbReference type="InterPro" id="IPR002867">
    <property type="entry name" value="IBR_dom"/>
</dbReference>
<evidence type="ECO:0000259" key="11">
    <source>
        <dbReference type="PROSITE" id="PS51873"/>
    </source>
</evidence>
<keyword evidence="8" id="KW-0862">Zinc</keyword>
<keyword evidence="13" id="KW-1185">Reference proteome</keyword>
<evidence type="ECO:0000256" key="4">
    <source>
        <dbReference type="ARBA" id="ARBA00022723"/>
    </source>
</evidence>
<dbReference type="OrthoDB" id="9977870at2759"/>
<accession>A0A1V6TA42</accession>
<protein>
    <recommendedName>
        <fullName evidence="2">RBR-type E3 ubiquitin transferase</fullName>
        <ecNumber evidence="2">2.3.2.31</ecNumber>
    </recommendedName>
</protein>
<gene>
    <name evidence="12" type="ORF">PENSTE_c010G04311</name>
</gene>
<organism evidence="12 13">
    <name type="scientific">Penicillium steckii</name>
    <dbReference type="NCBI Taxonomy" id="303698"/>
    <lineage>
        <taxon>Eukaryota</taxon>
        <taxon>Fungi</taxon>
        <taxon>Dikarya</taxon>
        <taxon>Ascomycota</taxon>
        <taxon>Pezizomycotina</taxon>
        <taxon>Eurotiomycetes</taxon>
        <taxon>Eurotiomycetidae</taxon>
        <taxon>Eurotiales</taxon>
        <taxon>Aspergillaceae</taxon>
        <taxon>Penicillium</taxon>
    </lineage>
</organism>
<evidence type="ECO:0000313" key="12">
    <source>
        <dbReference type="EMBL" id="OQE22533.1"/>
    </source>
</evidence>
<sequence>MTESSVTRHSTSRWPRNRIFQAIEGLQLPQNDEDIILHQREVNALSYLWTTPTSTDAETSDQFELSDDQLSQLMTMSSRSETDSEMSAHQPYRSKFGIGERLKSIYKRFFAEKKEKCAGCYEDFRPTRLIVIPCEHQYCHRCLRKMALISLQNRSLFPARCCGQAIPIQQILPILRARGKRLYTYRTDEEALPPAERWYCPQANCRRWIHTKHLKPDSKVQRCPRCRTHICSHCRDLAHQNRECAQDPGLSGILEMARHRHWQRCYRCHAMVEKNGGCHHVRCLCGADFCYVCGRPFPGCRCRQGDEADANEHVVFTDEEQNLAFLLAAMDQVEMESAREV</sequence>
<dbReference type="GO" id="GO:0016567">
    <property type="term" value="P:protein ubiquitination"/>
    <property type="evidence" value="ECO:0007669"/>
    <property type="project" value="InterPro"/>
</dbReference>
<evidence type="ECO:0000259" key="10">
    <source>
        <dbReference type="PROSITE" id="PS50089"/>
    </source>
</evidence>
<dbReference type="InterPro" id="IPR017907">
    <property type="entry name" value="Znf_RING_CS"/>
</dbReference>
<keyword evidence="7" id="KW-0833">Ubl conjugation pathway</keyword>
<dbReference type="InterPro" id="IPR013083">
    <property type="entry name" value="Znf_RING/FYVE/PHD"/>
</dbReference>
<evidence type="ECO:0000256" key="5">
    <source>
        <dbReference type="ARBA" id="ARBA00022737"/>
    </source>
</evidence>
<dbReference type="GO" id="GO:0061630">
    <property type="term" value="F:ubiquitin protein ligase activity"/>
    <property type="evidence" value="ECO:0007669"/>
    <property type="project" value="UniProtKB-EC"/>
</dbReference>
<comment type="caution">
    <text evidence="12">The sequence shown here is derived from an EMBL/GenBank/DDBJ whole genome shotgun (WGS) entry which is preliminary data.</text>
</comment>
<dbReference type="EC" id="2.3.2.31" evidence="2"/>
<dbReference type="PROSITE" id="PS51873">
    <property type="entry name" value="TRIAD"/>
    <property type="match status" value="1"/>
</dbReference>
<dbReference type="InterPro" id="IPR001841">
    <property type="entry name" value="Znf_RING"/>
</dbReference>
<dbReference type="SUPFAM" id="SSF57850">
    <property type="entry name" value="RING/U-box"/>
    <property type="match status" value="2"/>
</dbReference>
<proteinExistence type="predicted"/>
<evidence type="ECO:0000256" key="2">
    <source>
        <dbReference type="ARBA" id="ARBA00012251"/>
    </source>
</evidence>
<dbReference type="Pfam" id="PF01485">
    <property type="entry name" value="IBR"/>
    <property type="match status" value="1"/>
</dbReference>
<dbReference type="Proteomes" id="UP000191285">
    <property type="component" value="Unassembled WGS sequence"/>
</dbReference>
<dbReference type="PROSITE" id="PS50089">
    <property type="entry name" value="ZF_RING_2"/>
    <property type="match status" value="1"/>
</dbReference>
<evidence type="ECO:0000256" key="7">
    <source>
        <dbReference type="ARBA" id="ARBA00022786"/>
    </source>
</evidence>
<evidence type="ECO:0000256" key="8">
    <source>
        <dbReference type="ARBA" id="ARBA00022833"/>
    </source>
</evidence>
<dbReference type="GO" id="GO:0008270">
    <property type="term" value="F:zinc ion binding"/>
    <property type="evidence" value="ECO:0007669"/>
    <property type="project" value="UniProtKB-KW"/>
</dbReference>
<keyword evidence="4" id="KW-0479">Metal-binding</keyword>
<dbReference type="PANTHER" id="PTHR11685">
    <property type="entry name" value="RBR FAMILY RING FINGER AND IBR DOMAIN-CONTAINING"/>
    <property type="match status" value="1"/>
</dbReference>
<keyword evidence="5" id="KW-0677">Repeat</keyword>
<dbReference type="CDD" id="cd20335">
    <property type="entry name" value="BRcat_RBR"/>
    <property type="match status" value="1"/>
</dbReference>